<sequence length="185" mass="19476">MTFLRAPYKLTAFTLLLVVSLITGPAMGMSFSHATTMANATVAMKNDGMTMTDASMSMMHGDMTKHDPSIHGSGLHGENPANAASPAPHTGHHSGQNSASMVHATPDTPNPDCQHCGSGAEAADNCTSSDMFSDCSSCDSRHCQSSVIIVLNSEPSTLYPDSVRPVLTTLQPVSRAENPLRPPIH</sequence>
<reference evidence="2 3" key="1">
    <citation type="submission" date="2015-05" db="EMBL/GenBank/DDBJ databases">
        <title>Photobacterium galathea sp. nov.</title>
        <authorList>
            <person name="Machado H."/>
            <person name="Gram L."/>
        </authorList>
    </citation>
    <scope>NUCLEOTIDE SEQUENCE [LARGE SCALE GENOMIC DNA]</scope>
    <source>
        <strain evidence="2 3">DSM 22954</strain>
    </source>
</reference>
<organism evidence="2 3">
    <name type="scientific">Photobacterium ganghwense</name>
    <dbReference type="NCBI Taxonomy" id="320778"/>
    <lineage>
        <taxon>Bacteria</taxon>
        <taxon>Pseudomonadati</taxon>
        <taxon>Pseudomonadota</taxon>
        <taxon>Gammaproteobacteria</taxon>
        <taxon>Vibrionales</taxon>
        <taxon>Vibrionaceae</taxon>
        <taxon>Photobacterium</taxon>
    </lineage>
</organism>
<proteinExistence type="predicted"/>
<name>A0A0J1GXC3_9GAMM</name>
<dbReference type="RefSeq" id="WP_047887806.1">
    <property type="nucleotide sequence ID" value="NZ_CP071325.1"/>
</dbReference>
<dbReference type="PATRIC" id="fig|320778.3.peg.5144"/>
<dbReference type="Proteomes" id="UP000035909">
    <property type="component" value="Unassembled WGS sequence"/>
</dbReference>
<evidence type="ECO:0000256" key="1">
    <source>
        <dbReference type="SAM" id="MobiDB-lite"/>
    </source>
</evidence>
<gene>
    <name evidence="2" type="ORF">ABT57_24055</name>
</gene>
<keyword evidence="3" id="KW-1185">Reference proteome</keyword>
<accession>A0A0J1GXC3</accession>
<evidence type="ECO:0000313" key="3">
    <source>
        <dbReference type="Proteomes" id="UP000035909"/>
    </source>
</evidence>
<comment type="caution">
    <text evidence="2">The sequence shown here is derived from an EMBL/GenBank/DDBJ whole genome shotgun (WGS) entry which is preliminary data.</text>
</comment>
<evidence type="ECO:0000313" key="2">
    <source>
        <dbReference type="EMBL" id="KLV04318.1"/>
    </source>
</evidence>
<dbReference type="EMBL" id="LDOU01000035">
    <property type="protein sequence ID" value="KLV04318.1"/>
    <property type="molecule type" value="Genomic_DNA"/>
</dbReference>
<dbReference type="STRING" id="320778.ABT57_24055"/>
<dbReference type="AlphaFoldDB" id="A0A0J1GXC3"/>
<protein>
    <submittedName>
        <fullName evidence="2">Uncharacterized protein</fullName>
    </submittedName>
</protein>
<feature type="region of interest" description="Disordered" evidence="1">
    <location>
        <begin position="64"/>
        <end position="106"/>
    </location>
</feature>